<keyword evidence="2" id="KW-1185">Reference proteome</keyword>
<protein>
    <submittedName>
        <fullName evidence="1">Uncharacterized protein</fullName>
    </submittedName>
</protein>
<comment type="caution">
    <text evidence="1">The sequence shown here is derived from an EMBL/GenBank/DDBJ whole genome shotgun (WGS) entry which is preliminary data.</text>
</comment>
<dbReference type="Proteomes" id="UP000031967">
    <property type="component" value="Unassembled WGS sequence"/>
</dbReference>
<sequence>MFIILESHVIVTFTTVTVDGKSPVNDPPEPLLVLVLDVGAIINALPLFKTPLLELTLKRGIKEAIALNLPCCIIQTDTVLAVVSY</sequence>
<accession>A0ABR5ALW9</accession>
<organism evidence="1 2">
    <name type="scientific">Gordoniibacillus kamchatkensis</name>
    <dbReference type="NCBI Taxonomy" id="1590651"/>
    <lineage>
        <taxon>Bacteria</taxon>
        <taxon>Bacillati</taxon>
        <taxon>Bacillota</taxon>
        <taxon>Bacilli</taxon>
        <taxon>Bacillales</taxon>
        <taxon>Paenibacillaceae</taxon>
        <taxon>Gordoniibacillus</taxon>
    </lineage>
</organism>
<dbReference type="EMBL" id="JXAK01000005">
    <property type="protein sequence ID" value="KIL41808.1"/>
    <property type="molecule type" value="Genomic_DNA"/>
</dbReference>
<proteinExistence type="predicted"/>
<name>A0ABR5ALW9_9BACL</name>
<evidence type="ECO:0000313" key="2">
    <source>
        <dbReference type="Proteomes" id="UP000031967"/>
    </source>
</evidence>
<evidence type="ECO:0000313" key="1">
    <source>
        <dbReference type="EMBL" id="KIL41808.1"/>
    </source>
</evidence>
<gene>
    <name evidence="1" type="ORF">SD70_04065</name>
</gene>
<reference evidence="1 2" key="1">
    <citation type="submission" date="2014-12" db="EMBL/GenBank/DDBJ databases">
        <title>Draft genome sequence of Paenibacillus kamchatkensis strain B-2647.</title>
        <authorList>
            <person name="Karlyshev A.V."/>
            <person name="Kudryashova E.B."/>
        </authorList>
    </citation>
    <scope>NUCLEOTIDE SEQUENCE [LARGE SCALE GENOMIC DNA]</scope>
    <source>
        <strain evidence="1 2">VKM B-2647</strain>
    </source>
</reference>